<dbReference type="InterPro" id="IPR045865">
    <property type="entry name" value="ACT-like_dom_sf"/>
</dbReference>
<accession>A0A7R9XXT6</accession>
<organism evidence="15">
    <name type="scientific">Prasinoderma coloniale</name>
    <dbReference type="NCBI Taxonomy" id="156133"/>
    <lineage>
        <taxon>Eukaryota</taxon>
        <taxon>Viridiplantae</taxon>
        <taxon>Prasinodermophyta</taxon>
        <taxon>Prasinodermophyceae</taxon>
        <taxon>Prasinodermales</taxon>
        <taxon>Prasinodermaceae</taxon>
        <taxon>Prasinoderma</taxon>
    </lineage>
</organism>
<dbReference type="PANTHER" id="PTHR42938">
    <property type="entry name" value="FORMATE DEHYDROGENASE 1"/>
    <property type="match status" value="1"/>
</dbReference>
<comment type="catalytic activity">
    <reaction evidence="12 13">
        <text>(2R)-3-phosphoglycerate + NAD(+) = 3-phosphooxypyruvate + NADH + H(+)</text>
        <dbReference type="Rhea" id="RHEA:12641"/>
        <dbReference type="ChEBI" id="CHEBI:15378"/>
        <dbReference type="ChEBI" id="CHEBI:18110"/>
        <dbReference type="ChEBI" id="CHEBI:57540"/>
        <dbReference type="ChEBI" id="CHEBI:57945"/>
        <dbReference type="ChEBI" id="CHEBI:58272"/>
        <dbReference type="EC" id="1.1.1.95"/>
    </reaction>
</comment>
<dbReference type="Pfam" id="PF00389">
    <property type="entry name" value="2-Hacid_dh"/>
    <property type="match status" value="1"/>
</dbReference>
<keyword evidence="10 13" id="KW-0520">NAD</keyword>
<dbReference type="SUPFAM" id="SSF51735">
    <property type="entry name" value="NAD(P)-binding Rossmann-fold domains"/>
    <property type="match status" value="1"/>
</dbReference>
<evidence type="ECO:0000256" key="7">
    <source>
        <dbReference type="ARBA" id="ARBA00022605"/>
    </source>
</evidence>
<dbReference type="CDD" id="cd12173">
    <property type="entry name" value="PGDH_4"/>
    <property type="match status" value="1"/>
</dbReference>
<dbReference type="GO" id="GO:0051287">
    <property type="term" value="F:NAD binding"/>
    <property type="evidence" value="ECO:0007669"/>
    <property type="project" value="UniProtKB-UniRule"/>
</dbReference>
<evidence type="ECO:0000256" key="5">
    <source>
        <dbReference type="ARBA" id="ARBA00021582"/>
    </source>
</evidence>
<dbReference type="InterPro" id="IPR006236">
    <property type="entry name" value="PGDH"/>
</dbReference>
<evidence type="ECO:0000256" key="8">
    <source>
        <dbReference type="ARBA" id="ARBA00022990"/>
    </source>
</evidence>
<keyword evidence="11 13" id="KW-0718">Serine biosynthesis</keyword>
<dbReference type="FunFam" id="3.30.1330.90:FF:000003">
    <property type="entry name" value="D-3-phosphoglycerate dehydrogenase"/>
    <property type="match status" value="1"/>
</dbReference>
<dbReference type="GO" id="GO:0006564">
    <property type="term" value="P:L-serine biosynthetic process"/>
    <property type="evidence" value="ECO:0007669"/>
    <property type="project" value="UniProtKB-KW"/>
</dbReference>
<dbReference type="AlphaFoldDB" id="A0A7R9XXT6"/>
<reference evidence="15" key="1">
    <citation type="submission" date="2021-01" db="EMBL/GenBank/DDBJ databases">
        <authorList>
            <person name="Corre E."/>
            <person name="Pelletier E."/>
            <person name="Niang G."/>
            <person name="Scheremetjew M."/>
            <person name="Finn R."/>
            <person name="Kale V."/>
            <person name="Holt S."/>
            <person name="Cochrane G."/>
            <person name="Meng A."/>
            <person name="Brown T."/>
            <person name="Cohen L."/>
        </authorList>
    </citation>
    <scope>NUCLEOTIDE SEQUENCE</scope>
    <source>
        <strain evidence="15">CCMP1413</strain>
    </source>
</reference>
<feature type="domain" description="S-adenosyl-L-homocysteine hydrolase NAD binding" evidence="14">
    <location>
        <begin position="150"/>
        <end position="304"/>
    </location>
</feature>
<dbReference type="InterPro" id="IPR029009">
    <property type="entry name" value="ASB_dom_sf"/>
</dbReference>
<dbReference type="PROSITE" id="PS00670">
    <property type="entry name" value="D_2_HYDROXYACID_DH_2"/>
    <property type="match status" value="1"/>
</dbReference>
<keyword evidence="7 13" id="KW-0028">Amino-acid biosynthesis</keyword>
<name>A0A7R9XXT6_9VIRI</name>
<dbReference type="InterPro" id="IPR006139">
    <property type="entry name" value="D-isomer_2_OHA_DH_cat_dom"/>
</dbReference>
<evidence type="ECO:0000256" key="1">
    <source>
        <dbReference type="ARBA" id="ARBA00005216"/>
    </source>
</evidence>
<evidence type="ECO:0000256" key="10">
    <source>
        <dbReference type="ARBA" id="ARBA00023027"/>
    </source>
</evidence>
<evidence type="ECO:0000256" key="3">
    <source>
        <dbReference type="ARBA" id="ARBA00011881"/>
    </source>
</evidence>
<dbReference type="Gene3D" id="3.30.70.260">
    <property type="match status" value="1"/>
</dbReference>
<evidence type="ECO:0000256" key="6">
    <source>
        <dbReference type="ARBA" id="ARBA00022553"/>
    </source>
</evidence>
<dbReference type="SMART" id="SM00997">
    <property type="entry name" value="AdoHcyase_NAD"/>
    <property type="match status" value="1"/>
</dbReference>
<dbReference type="GO" id="GO:0004617">
    <property type="term" value="F:phosphoglycerate dehydrogenase activity"/>
    <property type="evidence" value="ECO:0007669"/>
    <property type="project" value="UniProtKB-EC"/>
</dbReference>
<dbReference type="NCBIfam" id="TIGR01327">
    <property type="entry name" value="PGDH"/>
    <property type="match status" value="1"/>
</dbReference>
<dbReference type="InterPro" id="IPR029752">
    <property type="entry name" value="D-isomer_DH_CS1"/>
</dbReference>
<dbReference type="SUPFAM" id="SSF143548">
    <property type="entry name" value="Serine metabolism enzymes domain"/>
    <property type="match status" value="1"/>
</dbReference>
<dbReference type="FunFam" id="3.30.70.260:FF:000008">
    <property type="entry name" value="D-3-phosphoglycerate dehydrogenase, chloroplastic"/>
    <property type="match status" value="1"/>
</dbReference>
<evidence type="ECO:0000256" key="12">
    <source>
        <dbReference type="ARBA" id="ARBA00048731"/>
    </source>
</evidence>
<keyword evidence="8" id="KW-0007">Acetylation</keyword>
<evidence type="ECO:0000313" key="15">
    <source>
        <dbReference type="EMBL" id="CAD8232966.1"/>
    </source>
</evidence>
<dbReference type="EMBL" id="HBDZ01003627">
    <property type="protein sequence ID" value="CAD8232966.1"/>
    <property type="molecule type" value="Transcribed_RNA"/>
</dbReference>
<dbReference type="PROSITE" id="PS00671">
    <property type="entry name" value="D_2_HYDROXYACID_DH_3"/>
    <property type="match status" value="1"/>
</dbReference>
<comment type="subunit">
    <text evidence="3">Homotetramer.</text>
</comment>
<comment type="pathway">
    <text evidence="1 13">Amino-acid biosynthesis; L-serine biosynthesis; L-serine from 3-phospho-D-glycerate: step 1/3.</text>
</comment>
<protein>
    <recommendedName>
        <fullName evidence="5 13">D-3-phosphoglycerate dehydrogenase</fullName>
        <ecNumber evidence="4 13">1.1.1.95</ecNumber>
    </recommendedName>
</protein>
<sequence>MAEETERRVQRLMATTESTAPNILVTEKLGDAGVAILESGGNVDVSFGLTPEELRSKISLCDALVVRSSTRVTRDIFEASKGRLRVVGRAGVGVDNIDLQAASEHGVVVVNAPTANTVAAAEHAVALLCALARKVPQADASMRRGEWARSAYVGVSLNEKTAAIMGFGRVGYEVARRLKGLGMRVVVYDPYCSQERVASLGVEQVEFEEALARADFVSLHMPLTQTTERLFGDEAFARMKPGARIVNVSRGGVLDERALARALDSGAVAGAALDVFVEEPPPPDHPLVGREDVIVTPRLGGSTAEAQEGVAAEIAEAVLRTLRGQQCATAVNTPTMRPEDMRELAPYTVLAYSLGKMLTRIAVGGITDVSIEYRASKASDALETRMLRAMVIKGMVEPVSNRVINLVNADLTAEQRGMRVSETVVPSGGGDNGPVSSIRVRASGMSAAAFGSALDGQDSTAIALEGKVADGAPQLTRMGDFPVSIRLEGSVLFCRQRDQPGMIGAVGSLLGAESVNVNHMAVGRIKSGSVVGEAVMAIGVDSLPSREVLAAISSMEAIAESLFVEFG</sequence>
<dbReference type="CDD" id="cd04902">
    <property type="entry name" value="ACT_3PGDH-xct"/>
    <property type="match status" value="1"/>
</dbReference>
<keyword evidence="9 13" id="KW-0560">Oxidoreductase</keyword>
<dbReference type="UniPathway" id="UPA00135">
    <property type="reaction ID" value="UER00196"/>
</dbReference>
<dbReference type="InterPro" id="IPR029753">
    <property type="entry name" value="D-isomer_DH_CS"/>
</dbReference>
<dbReference type="Gene3D" id="3.40.50.720">
    <property type="entry name" value="NAD(P)-binding Rossmann-like Domain"/>
    <property type="match status" value="2"/>
</dbReference>
<evidence type="ECO:0000256" key="13">
    <source>
        <dbReference type="RuleBase" id="RU363003"/>
    </source>
</evidence>
<keyword evidence="6" id="KW-0597">Phosphoprotein</keyword>
<dbReference type="InterPro" id="IPR045626">
    <property type="entry name" value="PGDH_ASB_dom"/>
</dbReference>
<dbReference type="FunFam" id="3.40.50.720:FF:000021">
    <property type="entry name" value="D-3-phosphoglycerate dehydrogenase"/>
    <property type="match status" value="1"/>
</dbReference>
<dbReference type="EC" id="1.1.1.95" evidence="4 13"/>
<dbReference type="InterPro" id="IPR036291">
    <property type="entry name" value="NAD(P)-bd_dom_sf"/>
</dbReference>
<comment type="similarity">
    <text evidence="2 13">Belongs to the D-isomer specific 2-hydroxyacid dehydrogenase family.</text>
</comment>
<dbReference type="PROSITE" id="PS00065">
    <property type="entry name" value="D_2_HYDROXYACID_DH_1"/>
    <property type="match status" value="1"/>
</dbReference>
<evidence type="ECO:0000256" key="11">
    <source>
        <dbReference type="ARBA" id="ARBA00023299"/>
    </source>
</evidence>
<dbReference type="GO" id="GO:0009536">
    <property type="term" value="C:plastid"/>
    <property type="evidence" value="ECO:0007669"/>
    <property type="project" value="UniProtKB-ARBA"/>
</dbReference>
<dbReference type="InterPro" id="IPR006140">
    <property type="entry name" value="D-isomer_DH_NAD-bd"/>
</dbReference>
<dbReference type="InterPro" id="IPR015878">
    <property type="entry name" value="Ado_hCys_hydrolase_NAD-bd"/>
</dbReference>
<dbReference type="Pfam" id="PF02826">
    <property type="entry name" value="2-Hacid_dh_C"/>
    <property type="match status" value="1"/>
</dbReference>
<gene>
    <name evidence="15" type="ORF">PCOL08062_LOCUS2792</name>
</gene>
<evidence type="ECO:0000259" key="14">
    <source>
        <dbReference type="SMART" id="SM00997"/>
    </source>
</evidence>
<dbReference type="SUPFAM" id="SSF55021">
    <property type="entry name" value="ACT-like"/>
    <property type="match status" value="1"/>
</dbReference>
<evidence type="ECO:0000256" key="9">
    <source>
        <dbReference type="ARBA" id="ARBA00023002"/>
    </source>
</evidence>
<dbReference type="SUPFAM" id="SSF52283">
    <property type="entry name" value="Formate/glycerate dehydrogenase catalytic domain-like"/>
    <property type="match status" value="1"/>
</dbReference>
<dbReference type="PANTHER" id="PTHR42938:SF22">
    <property type="entry name" value="D-3-PHOSPHOGLYCERATE DEHYDROGENASE"/>
    <property type="match status" value="1"/>
</dbReference>
<dbReference type="Pfam" id="PF01842">
    <property type="entry name" value="ACT"/>
    <property type="match status" value="1"/>
</dbReference>
<dbReference type="InterPro" id="IPR002912">
    <property type="entry name" value="ACT_dom"/>
</dbReference>
<proteinExistence type="inferred from homology"/>
<evidence type="ECO:0000256" key="4">
    <source>
        <dbReference type="ARBA" id="ARBA00013143"/>
    </source>
</evidence>
<dbReference type="Gene3D" id="3.30.1330.90">
    <property type="entry name" value="D-3-phosphoglycerate dehydrogenase, domain 3"/>
    <property type="match status" value="1"/>
</dbReference>
<dbReference type="Pfam" id="PF19304">
    <property type="entry name" value="PGDH_inter"/>
    <property type="match status" value="1"/>
</dbReference>
<evidence type="ECO:0000256" key="2">
    <source>
        <dbReference type="ARBA" id="ARBA00005854"/>
    </source>
</evidence>